<name>A0A5K8AKE9_9BACT</name>
<evidence type="ECO:0000313" key="3">
    <source>
        <dbReference type="Proteomes" id="UP000422108"/>
    </source>
</evidence>
<reference evidence="2 3" key="1">
    <citation type="submission" date="2019-11" db="EMBL/GenBank/DDBJ databases">
        <title>Comparative genomics of hydrocarbon-degrading Desulfosarcina strains.</title>
        <authorList>
            <person name="Watanabe M."/>
            <person name="Kojima H."/>
            <person name="Fukui M."/>
        </authorList>
    </citation>
    <scope>NUCLEOTIDE SEQUENCE [LARGE SCALE GENOMIC DNA]</scope>
    <source>
        <strain evidence="3">oXyS1</strain>
    </source>
</reference>
<feature type="chain" id="PRO_5024344391" description="DUF1573 domain-containing protein" evidence="1">
    <location>
        <begin position="25"/>
        <end position="83"/>
    </location>
</feature>
<evidence type="ECO:0000313" key="2">
    <source>
        <dbReference type="EMBL" id="BBO92280.1"/>
    </source>
</evidence>
<gene>
    <name evidence="2" type="ORF">DSCOOX_54600</name>
</gene>
<evidence type="ECO:0008006" key="4">
    <source>
        <dbReference type="Google" id="ProtNLM"/>
    </source>
</evidence>
<proteinExistence type="predicted"/>
<accession>A0A5K8AKE9</accession>
<keyword evidence="1" id="KW-0732">Signal</keyword>
<dbReference type="EMBL" id="AP021879">
    <property type="protein sequence ID" value="BBO92280.1"/>
    <property type="molecule type" value="Genomic_DNA"/>
</dbReference>
<dbReference type="Proteomes" id="UP000422108">
    <property type="component" value="Chromosome"/>
</dbReference>
<dbReference type="AlphaFoldDB" id="A0A5K8AKE9"/>
<organism evidence="2 3">
    <name type="scientific">Desulfosarcina ovata subsp. ovata</name>
    <dbReference type="NCBI Taxonomy" id="2752305"/>
    <lineage>
        <taxon>Bacteria</taxon>
        <taxon>Pseudomonadati</taxon>
        <taxon>Thermodesulfobacteriota</taxon>
        <taxon>Desulfobacteria</taxon>
        <taxon>Desulfobacterales</taxon>
        <taxon>Desulfosarcinaceae</taxon>
        <taxon>Desulfosarcina</taxon>
    </lineage>
</organism>
<protein>
    <recommendedName>
        <fullName evidence="4">DUF1573 domain-containing protein</fullName>
    </recommendedName>
</protein>
<sequence length="83" mass="8790">MNLRTFALASALIMLATIPAAVSASSQTADPPAAATPAERPGAVMADRHYKFEPVVDGTQVTHDFKVKNDGRAMLDIHQVKTG</sequence>
<keyword evidence="3" id="KW-1185">Reference proteome</keyword>
<feature type="signal peptide" evidence="1">
    <location>
        <begin position="1"/>
        <end position="24"/>
    </location>
</feature>
<evidence type="ECO:0000256" key="1">
    <source>
        <dbReference type="SAM" id="SignalP"/>
    </source>
</evidence>